<protein>
    <submittedName>
        <fullName evidence="2">EcsC family protein</fullName>
    </submittedName>
</protein>
<dbReference type="Proteomes" id="UP001576780">
    <property type="component" value="Unassembled WGS sequence"/>
</dbReference>
<proteinExistence type="predicted"/>
<keyword evidence="1" id="KW-0175">Coiled coil</keyword>
<organism evidence="2 3">
    <name type="scientific">Floridaenema evergladense BLCC-F167</name>
    <dbReference type="NCBI Taxonomy" id="3153639"/>
    <lineage>
        <taxon>Bacteria</taxon>
        <taxon>Bacillati</taxon>
        <taxon>Cyanobacteriota</taxon>
        <taxon>Cyanophyceae</taxon>
        <taxon>Oscillatoriophycideae</taxon>
        <taxon>Aerosakkonematales</taxon>
        <taxon>Aerosakkonemataceae</taxon>
        <taxon>Floridanema</taxon>
        <taxon>Floridanema evergladense</taxon>
    </lineage>
</organism>
<dbReference type="InterPro" id="IPR024787">
    <property type="entry name" value="EcsC"/>
</dbReference>
<dbReference type="EMBL" id="JBHFNT010000139">
    <property type="protein sequence ID" value="MFB2836128.1"/>
    <property type="molecule type" value="Genomic_DNA"/>
</dbReference>
<name>A0ABV4WM15_9CYAN</name>
<evidence type="ECO:0000256" key="1">
    <source>
        <dbReference type="SAM" id="Coils"/>
    </source>
</evidence>
<evidence type="ECO:0000313" key="2">
    <source>
        <dbReference type="EMBL" id="MFB2836128.1"/>
    </source>
</evidence>
<comment type="caution">
    <text evidence="2">The sequence shown here is derived from an EMBL/GenBank/DDBJ whole genome shotgun (WGS) entry which is preliminary data.</text>
</comment>
<dbReference type="RefSeq" id="WP_413278521.1">
    <property type="nucleotide sequence ID" value="NZ_JBHFNT010000139.1"/>
</dbReference>
<gene>
    <name evidence="2" type="ORF">ACE1CA_16470</name>
</gene>
<evidence type="ECO:0000313" key="3">
    <source>
        <dbReference type="Proteomes" id="UP001576780"/>
    </source>
</evidence>
<dbReference type="Pfam" id="PF19991">
    <property type="entry name" value="HMA_2"/>
    <property type="match status" value="1"/>
</dbReference>
<dbReference type="Pfam" id="PF12787">
    <property type="entry name" value="EcsC"/>
    <property type="match status" value="1"/>
</dbReference>
<keyword evidence="3" id="KW-1185">Reference proteome</keyword>
<accession>A0ABV4WM15</accession>
<feature type="coiled-coil region" evidence="1">
    <location>
        <begin position="281"/>
        <end position="315"/>
    </location>
</feature>
<sequence length="390" mass="44130">MLSNQQISDKVADNQVVNNEVITEVKFKVIHKIPGRIRLEIPILKSNDNYRLALEKLVESVEGVKGVRINPIASSIVINYDRHTISEADLDCQLAKAIKAVSKSPLTLQQKEIFSYEVIQLTEYESKQFKEILDWLDDKPFWLTELLGYVLAATKELISLIIPDSVFTEMGVASDKATANWQQDWQELKRRALVEDYHQLRSGDLEKCDRLAEQVTKSALEQVTTEGGITEVAEIVGEIVNDGLTLILGLVTIHRIGLCYGYAPENVQEKAFAWGVFNVGIAQTERERQEARKKIQNLRLALDERKLEKETLEDSIEDDTDDLLIDSAIEQVLTGLTEETQGDLIPVLSIFLSLWADDSMISEISTAAQREYQLRWLLDNQKIACVNTVN</sequence>
<reference evidence="2 3" key="1">
    <citation type="submission" date="2024-09" db="EMBL/GenBank/DDBJ databases">
        <title>Floridaenema gen nov. (Aerosakkonemataceae, Aerosakkonematales ord. nov., Cyanobacteria) from benthic tropical and subtropical fresh waters, with the description of four new species.</title>
        <authorList>
            <person name="Moretto J.A."/>
            <person name="Berthold D.E."/>
            <person name="Lefler F.W."/>
            <person name="Huang I.-S."/>
            <person name="Laughinghouse H. IV."/>
        </authorList>
    </citation>
    <scope>NUCLEOTIDE SEQUENCE [LARGE SCALE GENOMIC DNA]</scope>
    <source>
        <strain evidence="2 3">BLCC-F167</strain>
    </source>
</reference>